<comment type="caution">
    <text evidence="8">The sequence shown here is derived from an EMBL/GenBank/DDBJ whole genome shotgun (WGS) entry which is preliminary data.</text>
</comment>
<dbReference type="Pfam" id="PF00145">
    <property type="entry name" value="DNA_methylase"/>
    <property type="match status" value="2"/>
</dbReference>
<keyword evidence="4 7" id="KW-0949">S-adenosyl-L-methionine</keyword>
<accession>A0A972J8S8</accession>
<evidence type="ECO:0000256" key="1">
    <source>
        <dbReference type="ARBA" id="ARBA00011975"/>
    </source>
</evidence>
<keyword evidence="9" id="KW-1185">Reference proteome</keyword>
<dbReference type="EC" id="2.1.1.37" evidence="1"/>
<dbReference type="InterPro" id="IPR001525">
    <property type="entry name" value="C5_MeTfrase"/>
</dbReference>
<dbReference type="Proteomes" id="UP000599523">
    <property type="component" value="Unassembled WGS sequence"/>
</dbReference>
<dbReference type="PANTHER" id="PTHR10629:SF52">
    <property type="entry name" value="DNA (CYTOSINE-5)-METHYLTRANSFERASE 1"/>
    <property type="match status" value="1"/>
</dbReference>
<dbReference type="InterPro" id="IPR050390">
    <property type="entry name" value="C5-Methyltransferase"/>
</dbReference>
<gene>
    <name evidence="8" type="ORF">GPA21_11955</name>
</gene>
<evidence type="ECO:0000313" key="8">
    <source>
        <dbReference type="EMBL" id="NMG03681.1"/>
    </source>
</evidence>
<feature type="active site" evidence="7">
    <location>
        <position position="84"/>
    </location>
</feature>
<dbReference type="AlphaFoldDB" id="A0A972J8S8"/>
<dbReference type="PROSITE" id="PS51679">
    <property type="entry name" value="SAM_MT_C5"/>
    <property type="match status" value="1"/>
</dbReference>
<keyword evidence="5" id="KW-0680">Restriction system</keyword>
<dbReference type="SUPFAM" id="SSF53335">
    <property type="entry name" value="S-adenosyl-L-methionine-dependent methyltransferases"/>
    <property type="match status" value="1"/>
</dbReference>
<dbReference type="EMBL" id="WTVM01000068">
    <property type="protein sequence ID" value="NMG03681.1"/>
    <property type="molecule type" value="Genomic_DNA"/>
</dbReference>
<dbReference type="GO" id="GO:0003677">
    <property type="term" value="F:DNA binding"/>
    <property type="evidence" value="ECO:0007669"/>
    <property type="project" value="TreeGrafter"/>
</dbReference>
<dbReference type="Gene3D" id="3.90.120.10">
    <property type="entry name" value="DNA Methylase, subunit A, domain 2"/>
    <property type="match status" value="1"/>
</dbReference>
<dbReference type="PROSITE" id="PS00094">
    <property type="entry name" value="C5_MTASE_1"/>
    <property type="match status" value="1"/>
</dbReference>
<comment type="catalytic activity">
    <reaction evidence="6">
        <text>a 2'-deoxycytidine in DNA + S-adenosyl-L-methionine = a 5-methyl-2'-deoxycytidine in DNA + S-adenosyl-L-homocysteine + H(+)</text>
        <dbReference type="Rhea" id="RHEA:13681"/>
        <dbReference type="Rhea" id="RHEA-COMP:11369"/>
        <dbReference type="Rhea" id="RHEA-COMP:11370"/>
        <dbReference type="ChEBI" id="CHEBI:15378"/>
        <dbReference type="ChEBI" id="CHEBI:57856"/>
        <dbReference type="ChEBI" id="CHEBI:59789"/>
        <dbReference type="ChEBI" id="CHEBI:85452"/>
        <dbReference type="ChEBI" id="CHEBI:85454"/>
        <dbReference type="EC" id="2.1.1.37"/>
    </reaction>
</comment>
<evidence type="ECO:0000256" key="5">
    <source>
        <dbReference type="ARBA" id="ARBA00022747"/>
    </source>
</evidence>
<keyword evidence="3 7" id="KW-0808">Transferase</keyword>
<dbReference type="GO" id="GO:0003886">
    <property type="term" value="F:DNA (cytosine-5-)-methyltransferase activity"/>
    <property type="evidence" value="ECO:0007669"/>
    <property type="project" value="UniProtKB-EC"/>
</dbReference>
<evidence type="ECO:0000313" key="9">
    <source>
        <dbReference type="Proteomes" id="UP000599523"/>
    </source>
</evidence>
<dbReference type="Gene3D" id="3.40.50.150">
    <property type="entry name" value="Vaccinia Virus protein VP39"/>
    <property type="match status" value="1"/>
</dbReference>
<dbReference type="InterPro" id="IPR018117">
    <property type="entry name" value="C5_DNA_meth_AS"/>
</dbReference>
<evidence type="ECO:0000256" key="3">
    <source>
        <dbReference type="ARBA" id="ARBA00022679"/>
    </source>
</evidence>
<reference evidence="8" key="1">
    <citation type="submission" date="2019-12" db="EMBL/GenBank/DDBJ databases">
        <title>Comparative genomics gives insights into the taxonomy of the Azoarcus-Aromatoleum group and reveals separate origins of nif in the plant-associated Azoarcus and non-plant-associated Aromatoleum sub-groups.</title>
        <authorList>
            <person name="Lafos M."/>
            <person name="Maluk M."/>
            <person name="Batista M."/>
            <person name="Junghare M."/>
            <person name="Carmona M."/>
            <person name="Faoro H."/>
            <person name="Cruz L.M."/>
            <person name="Battistoni F."/>
            <person name="De Souza E."/>
            <person name="Pedrosa F."/>
            <person name="Chen W.-M."/>
            <person name="Poole P.S."/>
            <person name="Dixon R.A."/>
            <person name="James E.K."/>
        </authorList>
    </citation>
    <scope>NUCLEOTIDE SEQUENCE</scope>
    <source>
        <strain evidence="8">NSC3</strain>
    </source>
</reference>
<evidence type="ECO:0000256" key="4">
    <source>
        <dbReference type="ARBA" id="ARBA00022691"/>
    </source>
</evidence>
<dbReference type="GO" id="GO:0044027">
    <property type="term" value="P:negative regulation of gene expression via chromosomal CpG island methylation"/>
    <property type="evidence" value="ECO:0007669"/>
    <property type="project" value="TreeGrafter"/>
</dbReference>
<dbReference type="GO" id="GO:0032259">
    <property type="term" value="P:methylation"/>
    <property type="evidence" value="ECO:0007669"/>
    <property type="project" value="UniProtKB-KW"/>
</dbReference>
<dbReference type="GO" id="GO:0009307">
    <property type="term" value="P:DNA restriction-modification system"/>
    <property type="evidence" value="ECO:0007669"/>
    <property type="project" value="UniProtKB-KW"/>
</dbReference>
<keyword evidence="2 7" id="KW-0489">Methyltransferase</keyword>
<comment type="similarity">
    <text evidence="7">Belongs to the class I-like SAM-binding methyltransferase superfamily. C5-methyltransferase family.</text>
</comment>
<dbReference type="PANTHER" id="PTHR10629">
    <property type="entry name" value="CYTOSINE-SPECIFIC METHYLTRANSFERASE"/>
    <property type="match status" value="1"/>
</dbReference>
<protein>
    <recommendedName>
        <fullName evidence="1">DNA (cytosine-5-)-methyltransferase</fullName>
        <ecNumber evidence="1">2.1.1.37</ecNumber>
    </recommendedName>
</protein>
<sequence length="531" mass="55425">MHHPSRQAPLLYGSICSGIEAVSLAWQPLGLQAAWFAEIDPFPRAVLAHHHPSVPNLGDMTAIARQVRAGTVPAPDILVGGTPCQSFSVAGARRGLDDPRGALTLAYVELANAIDQTRGHDRRPPATIVWENVPGVLNDRSNAFGHFLGALAGESRALEPPGKKWTHAGCVSGPRRRIAWRVLDAQYFGVAQRRKRVFLVASGHPDLDPSEVLFESGGVLGNSSPGFAPWQETAAAVGTGTAAAGECSGYAGLKQPYGSATITFGFGGGNTAGPIDVAACLTAAPGPKNDFEVETFLAQSVNGGISHTLGAANGGKGCSEDGTGRGVPIIAFTAQGSGADATLGLAPTLRAGEHRNSHANAGVVPAVAFAQNNRGEVRFESGHGQVACTVLSSGKPGYGVPMVACVALRGRQQGIAAELGGDVAAALRTSGGGADKPHVLAPTFEAHLHYDWNDPALGGWSHWRVRRLMPVECERLQGMPDDYTLVQYRGKPAADAPRYKAIGNSMAVPCVAWLGRRLLQCLHKAELSVSD</sequence>
<organism evidence="8 9">
    <name type="scientific">Azoarcus taiwanensis</name>
    <dbReference type="NCBI Taxonomy" id="666964"/>
    <lineage>
        <taxon>Bacteria</taxon>
        <taxon>Pseudomonadati</taxon>
        <taxon>Pseudomonadota</taxon>
        <taxon>Betaproteobacteria</taxon>
        <taxon>Rhodocyclales</taxon>
        <taxon>Zoogloeaceae</taxon>
        <taxon>Azoarcus</taxon>
    </lineage>
</organism>
<evidence type="ECO:0000256" key="2">
    <source>
        <dbReference type="ARBA" id="ARBA00022603"/>
    </source>
</evidence>
<evidence type="ECO:0000256" key="7">
    <source>
        <dbReference type="PROSITE-ProRule" id="PRU01016"/>
    </source>
</evidence>
<proteinExistence type="inferred from homology"/>
<dbReference type="InterPro" id="IPR029063">
    <property type="entry name" value="SAM-dependent_MTases_sf"/>
</dbReference>
<evidence type="ECO:0000256" key="6">
    <source>
        <dbReference type="ARBA" id="ARBA00047422"/>
    </source>
</evidence>
<dbReference type="RefSeq" id="WP_168988393.1">
    <property type="nucleotide sequence ID" value="NZ_CAWPHM010000295.1"/>
</dbReference>
<name>A0A972J8S8_9RHOO</name>